<evidence type="ECO:0000313" key="1">
    <source>
        <dbReference type="EMBL" id="KNY28982.1"/>
    </source>
</evidence>
<dbReference type="InterPro" id="IPR009078">
    <property type="entry name" value="Ferritin-like_SF"/>
</dbReference>
<dbReference type="Gene3D" id="1.20.1260.10">
    <property type="match status" value="1"/>
</dbReference>
<comment type="caution">
    <text evidence="1">The sequence shown here is derived from an EMBL/GenBank/DDBJ whole genome shotgun (WGS) entry which is preliminary data.</text>
</comment>
<dbReference type="SUPFAM" id="SSF47240">
    <property type="entry name" value="Ferritin-like"/>
    <property type="match status" value="1"/>
</dbReference>
<evidence type="ECO:0000313" key="2">
    <source>
        <dbReference type="Proteomes" id="UP000036923"/>
    </source>
</evidence>
<dbReference type="eggNOG" id="COG1633">
    <property type="taxonomic scope" value="Bacteria"/>
</dbReference>
<sequence>MKEVFSLEDIFNVMIELESMGSVHYSNMKNMTYNSNLIVLFDKLSKQELAHKELYTRFKTETITFSAQKVDDEYKAYMDCLLTQTIGFLNGDREVTDFEKGFAIAVQLEKDTIMFLNELKEIIGSSHAEEIDRIILQEKAHLRALYEYSQKIL</sequence>
<dbReference type="RefSeq" id="WP_050753681.1">
    <property type="nucleotide sequence ID" value="NZ_JQKC01000005.1"/>
</dbReference>
<dbReference type="STRING" id="398512.Bccel_4256"/>
<name>A0A0L6JU75_9FIRM</name>
<dbReference type="Proteomes" id="UP000036923">
    <property type="component" value="Unassembled WGS sequence"/>
</dbReference>
<keyword evidence="2" id="KW-1185">Reference proteome</keyword>
<protein>
    <submittedName>
        <fullName evidence="1">Uncharacterized protein</fullName>
    </submittedName>
</protein>
<dbReference type="AlphaFoldDB" id="A0A0L6JU75"/>
<dbReference type="InterPro" id="IPR012347">
    <property type="entry name" value="Ferritin-like"/>
</dbReference>
<accession>A0A0L6JU75</accession>
<proteinExistence type="predicted"/>
<dbReference type="EMBL" id="LGTC01000001">
    <property type="protein sequence ID" value="KNY28982.1"/>
    <property type="molecule type" value="Genomic_DNA"/>
</dbReference>
<reference evidence="2" key="1">
    <citation type="submission" date="2015-07" db="EMBL/GenBank/DDBJ databases">
        <title>Near-Complete Genome Sequence of the Cellulolytic Bacterium Bacteroides (Pseudobacteroides) cellulosolvens ATCC 35603.</title>
        <authorList>
            <person name="Dassa B."/>
            <person name="Utturkar S.M."/>
            <person name="Klingeman D.M."/>
            <person name="Hurt R.A."/>
            <person name="Keller M."/>
            <person name="Xu J."/>
            <person name="Reddy Y.H.K."/>
            <person name="Borovok I."/>
            <person name="Grinberg I.R."/>
            <person name="Lamed R."/>
            <person name="Zhivin O."/>
            <person name="Bayer E.A."/>
            <person name="Brown S.D."/>
        </authorList>
    </citation>
    <scope>NUCLEOTIDE SEQUENCE [LARGE SCALE GENOMIC DNA]</scope>
    <source>
        <strain evidence="2">DSM 2933</strain>
    </source>
</reference>
<gene>
    <name evidence="1" type="ORF">Bccel_4256</name>
</gene>
<organism evidence="1 2">
    <name type="scientific">Pseudobacteroides cellulosolvens ATCC 35603 = DSM 2933</name>
    <dbReference type="NCBI Taxonomy" id="398512"/>
    <lineage>
        <taxon>Bacteria</taxon>
        <taxon>Bacillati</taxon>
        <taxon>Bacillota</taxon>
        <taxon>Clostridia</taxon>
        <taxon>Eubacteriales</taxon>
        <taxon>Oscillospiraceae</taxon>
        <taxon>Pseudobacteroides</taxon>
    </lineage>
</organism>